<reference evidence="2" key="1">
    <citation type="submission" date="2021-06" db="EMBL/GenBank/DDBJ databases">
        <authorList>
            <person name="Kallberg Y."/>
            <person name="Tangrot J."/>
            <person name="Rosling A."/>
        </authorList>
    </citation>
    <scope>NUCLEOTIDE SEQUENCE</scope>
    <source>
        <strain evidence="2">MA453B</strain>
    </source>
</reference>
<feature type="non-terminal residue" evidence="2">
    <location>
        <position position="1"/>
    </location>
</feature>
<dbReference type="EMBL" id="CAJVPY010067796">
    <property type="protein sequence ID" value="CAG8826332.1"/>
    <property type="molecule type" value="Genomic_DNA"/>
</dbReference>
<dbReference type="OrthoDB" id="10413152at2759"/>
<keyword evidence="3" id="KW-1185">Reference proteome</keyword>
<feature type="region of interest" description="Disordered" evidence="1">
    <location>
        <begin position="1"/>
        <end position="64"/>
    </location>
</feature>
<gene>
    <name evidence="2" type="ORF">DERYTH_LOCUS28059</name>
</gene>
<feature type="compositionally biased region" description="Polar residues" evidence="1">
    <location>
        <begin position="1"/>
        <end position="10"/>
    </location>
</feature>
<feature type="compositionally biased region" description="Basic and acidic residues" evidence="1">
    <location>
        <begin position="52"/>
        <end position="64"/>
    </location>
</feature>
<evidence type="ECO:0000313" key="2">
    <source>
        <dbReference type="EMBL" id="CAG8826332.1"/>
    </source>
</evidence>
<accession>A0A9N9KFB0</accession>
<organism evidence="2 3">
    <name type="scientific">Dentiscutata erythropus</name>
    <dbReference type="NCBI Taxonomy" id="1348616"/>
    <lineage>
        <taxon>Eukaryota</taxon>
        <taxon>Fungi</taxon>
        <taxon>Fungi incertae sedis</taxon>
        <taxon>Mucoromycota</taxon>
        <taxon>Glomeromycotina</taxon>
        <taxon>Glomeromycetes</taxon>
        <taxon>Diversisporales</taxon>
        <taxon>Gigasporaceae</taxon>
        <taxon>Dentiscutata</taxon>
    </lineage>
</organism>
<name>A0A9N9KFB0_9GLOM</name>
<feature type="non-terminal residue" evidence="2">
    <location>
        <position position="64"/>
    </location>
</feature>
<dbReference type="Proteomes" id="UP000789405">
    <property type="component" value="Unassembled WGS sequence"/>
</dbReference>
<sequence>LKMKNQSVSHDIQRKHKRRKSETPCQREAQLFRDREKKCVKRMYPISNSKQKKQENDEIQKREG</sequence>
<proteinExistence type="predicted"/>
<comment type="caution">
    <text evidence="2">The sequence shown here is derived from an EMBL/GenBank/DDBJ whole genome shotgun (WGS) entry which is preliminary data.</text>
</comment>
<evidence type="ECO:0000313" key="3">
    <source>
        <dbReference type="Proteomes" id="UP000789405"/>
    </source>
</evidence>
<dbReference type="AlphaFoldDB" id="A0A9N9KFB0"/>
<evidence type="ECO:0000256" key="1">
    <source>
        <dbReference type="SAM" id="MobiDB-lite"/>
    </source>
</evidence>
<protein>
    <submittedName>
        <fullName evidence="2">6611_t:CDS:1</fullName>
    </submittedName>
</protein>